<reference evidence="2" key="1">
    <citation type="journal article" date="2005" name="Nature">
        <title>The map-based sequence of the rice genome.</title>
        <authorList>
            <consortium name="International rice genome sequencing project (IRGSP)"/>
            <person name="Matsumoto T."/>
            <person name="Wu J."/>
            <person name="Kanamori H."/>
            <person name="Katayose Y."/>
            <person name="Fujisawa M."/>
            <person name="Namiki N."/>
            <person name="Mizuno H."/>
            <person name="Yamamoto K."/>
            <person name="Antonio B.A."/>
            <person name="Baba T."/>
            <person name="Sakata K."/>
            <person name="Nagamura Y."/>
            <person name="Aoki H."/>
            <person name="Arikawa K."/>
            <person name="Arita K."/>
            <person name="Bito T."/>
            <person name="Chiden Y."/>
            <person name="Fujitsuka N."/>
            <person name="Fukunaka R."/>
            <person name="Hamada M."/>
            <person name="Harada C."/>
            <person name="Hayashi A."/>
            <person name="Hijishita S."/>
            <person name="Honda M."/>
            <person name="Hosokawa S."/>
            <person name="Ichikawa Y."/>
            <person name="Idonuma A."/>
            <person name="Iijima M."/>
            <person name="Ikeda M."/>
            <person name="Ikeno M."/>
            <person name="Ito K."/>
            <person name="Ito S."/>
            <person name="Ito T."/>
            <person name="Ito Y."/>
            <person name="Ito Y."/>
            <person name="Iwabuchi A."/>
            <person name="Kamiya K."/>
            <person name="Karasawa W."/>
            <person name="Kurita K."/>
            <person name="Katagiri S."/>
            <person name="Kikuta A."/>
            <person name="Kobayashi H."/>
            <person name="Kobayashi N."/>
            <person name="Machita K."/>
            <person name="Maehara T."/>
            <person name="Masukawa M."/>
            <person name="Mizubayashi T."/>
            <person name="Mukai Y."/>
            <person name="Nagasaki H."/>
            <person name="Nagata Y."/>
            <person name="Naito S."/>
            <person name="Nakashima M."/>
            <person name="Nakama Y."/>
            <person name="Nakamichi Y."/>
            <person name="Nakamura M."/>
            <person name="Meguro A."/>
            <person name="Negishi M."/>
            <person name="Ohta I."/>
            <person name="Ohta T."/>
            <person name="Okamoto M."/>
            <person name="Ono N."/>
            <person name="Saji S."/>
            <person name="Sakaguchi M."/>
            <person name="Sakai K."/>
            <person name="Shibata M."/>
            <person name="Shimokawa T."/>
            <person name="Song J."/>
            <person name="Takazaki Y."/>
            <person name="Terasawa K."/>
            <person name="Tsugane M."/>
            <person name="Tsuji K."/>
            <person name="Ueda S."/>
            <person name="Waki K."/>
            <person name="Yamagata H."/>
            <person name="Yamamoto M."/>
            <person name="Yamamoto S."/>
            <person name="Yamane H."/>
            <person name="Yoshiki S."/>
            <person name="Yoshihara R."/>
            <person name="Yukawa K."/>
            <person name="Zhong H."/>
            <person name="Yano M."/>
            <person name="Yuan Q."/>
            <person name="Ouyang S."/>
            <person name="Liu J."/>
            <person name="Jones K.M."/>
            <person name="Gansberger K."/>
            <person name="Moffat K."/>
            <person name="Hill J."/>
            <person name="Bera J."/>
            <person name="Fadrosh D."/>
            <person name="Jin S."/>
            <person name="Johri S."/>
            <person name="Kim M."/>
            <person name="Overton L."/>
            <person name="Reardon M."/>
            <person name="Tsitrin T."/>
            <person name="Vuong H."/>
            <person name="Weaver B."/>
            <person name="Ciecko A."/>
            <person name="Tallon L."/>
            <person name="Jackson J."/>
            <person name="Pai G."/>
            <person name="Aken S.V."/>
            <person name="Utterback T."/>
            <person name="Reidmuller S."/>
            <person name="Feldblyum T."/>
            <person name="Hsiao J."/>
            <person name="Zismann V."/>
            <person name="Iobst S."/>
            <person name="de Vazeille A.R."/>
            <person name="Buell C.R."/>
            <person name="Ying K."/>
            <person name="Li Y."/>
            <person name="Lu T."/>
            <person name="Huang Y."/>
            <person name="Zhao Q."/>
            <person name="Feng Q."/>
            <person name="Zhang L."/>
            <person name="Zhu J."/>
            <person name="Weng Q."/>
            <person name="Mu J."/>
            <person name="Lu Y."/>
            <person name="Fan D."/>
            <person name="Liu Y."/>
            <person name="Guan J."/>
            <person name="Zhang Y."/>
            <person name="Yu S."/>
            <person name="Liu X."/>
            <person name="Zhang Y."/>
            <person name="Hong G."/>
            <person name="Han B."/>
            <person name="Choisne N."/>
            <person name="Demange N."/>
            <person name="Orjeda G."/>
            <person name="Samain S."/>
            <person name="Cattolico L."/>
            <person name="Pelletier E."/>
            <person name="Couloux A."/>
            <person name="Segurens B."/>
            <person name="Wincker P."/>
            <person name="D'Hont A."/>
            <person name="Scarpelli C."/>
            <person name="Weissenbach J."/>
            <person name="Salanoubat M."/>
            <person name="Quetier F."/>
            <person name="Yu Y."/>
            <person name="Kim H.R."/>
            <person name="Rambo T."/>
            <person name="Currie J."/>
            <person name="Collura K."/>
            <person name="Luo M."/>
            <person name="Yang T."/>
            <person name="Ammiraju J.S.S."/>
            <person name="Engler F."/>
            <person name="Soderlund C."/>
            <person name="Wing R.A."/>
            <person name="Palmer L.E."/>
            <person name="de la Bastide M."/>
            <person name="Spiegel L."/>
            <person name="Nascimento L."/>
            <person name="Zutavern T."/>
            <person name="O'Shaughnessy A."/>
            <person name="Dike S."/>
            <person name="Dedhia N."/>
            <person name="Preston R."/>
            <person name="Balija V."/>
            <person name="McCombie W.R."/>
            <person name="Chow T."/>
            <person name="Chen H."/>
            <person name="Chung M."/>
            <person name="Chen C."/>
            <person name="Shaw J."/>
            <person name="Wu H."/>
            <person name="Hsiao K."/>
            <person name="Chao Y."/>
            <person name="Chu M."/>
            <person name="Cheng C."/>
            <person name="Hour A."/>
            <person name="Lee P."/>
            <person name="Lin S."/>
            <person name="Lin Y."/>
            <person name="Liou J."/>
            <person name="Liu S."/>
            <person name="Hsing Y."/>
            <person name="Raghuvanshi S."/>
            <person name="Mohanty A."/>
            <person name="Bharti A.K."/>
            <person name="Gaur A."/>
            <person name="Gupta V."/>
            <person name="Kumar D."/>
            <person name="Ravi V."/>
            <person name="Vij S."/>
            <person name="Kapur A."/>
            <person name="Khurana P."/>
            <person name="Khurana P."/>
            <person name="Khurana J.P."/>
            <person name="Tyagi A.K."/>
            <person name="Gaikwad K."/>
            <person name="Singh A."/>
            <person name="Dalal V."/>
            <person name="Srivastava S."/>
            <person name="Dixit A."/>
            <person name="Pal A.K."/>
            <person name="Ghazi I.A."/>
            <person name="Yadav M."/>
            <person name="Pandit A."/>
            <person name="Bhargava A."/>
            <person name="Sureshbabu K."/>
            <person name="Batra K."/>
            <person name="Sharma T.R."/>
            <person name="Mohapatra T."/>
            <person name="Singh N.K."/>
            <person name="Messing J."/>
            <person name="Nelson A.B."/>
            <person name="Fuks G."/>
            <person name="Kavchok S."/>
            <person name="Keizer G."/>
            <person name="Linton E."/>
            <person name="Llaca V."/>
            <person name="Song R."/>
            <person name="Tanyolac B."/>
            <person name="Young S."/>
            <person name="Ho-Il K."/>
            <person name="Hahn J.H."/>
            <person name="Sangsakoo G."/>
            <person name="Vanavichit A."/>
            <person name="de Mattos Luiz.A.T."/>
            <person name="Zimmer P.D."/>
            <person name="Malone G."/>
            <person name="Dellagostin O."/>
            <person name="de Oliveira A.C."/>
            <person name="Bevan M."/>
            <person name="Bancroft I."/>
            <person name="Minx P."/>
            <person name="Cordum H."/>
            <person name="Wilson R."/>
            <person name="Cheng Z."/>
            <person name="Jin W."/>
            <person name="Jiang J."/>
            <person name="Leong S.A."/>
            <person name="Iwama H."/>
            <person name="Gojobori T."/>
            <person name="Itoh T."/>
            <person name="Niimura Y."/>
            <person name="Fujii Y."/>
            <person name="Habara T."/>
            <person name="Sakai H."/>
            <person name="Sato Y."/>
            <person name="Wilson G."/>
            <person name="Kumar K."/>
            <person name="McCouch S."/>
            <person name="Juretic N."/>
            <person name="Hoen D."/>
            <person name="Wright S."/>
            <person name="Bruskiewich R."/>
            <person name="Bureau T."/>
            <person name="Miyao A."/>
            <person name="Hirochika H."/>
            <person name="Nishikawa T."/>
            <person name="Kadowaki K."/>
            <person name="Sugiura M."/>
            <person name="Burr B."/>
            <person name="Sasaki T."/>
        </authorList>
    </citation>
    <scope>NUCLEOTIDE SEQUENCE [LARGE SCALE GENOMIC DNA]</scope>
    <source>
        <strain evidence="2">cv. Nipponbare</strain>
    </source>
</reference>
<gene>
    <name evidence="1" type="ordered locus">Os03g0749051</name>
    <name evidence="1" type="ORF">OSNPB_030749051</name>
</gene>
<proteinExistence type="predicted"/>
<reference evidence="1 2" key="3">
    <citation type="journal article" date="2013" name="Rice">
        <title>Improvement of the Oryza sativa Nipponbare reference genome using next generation sequence and optical map data.</title>
        <authorList>
            <person name="Kawahara Y."/>
            <person name="de la Bastide M."/>
            <person name="Hamilton J.P."/>
            <person name="Kanamori H."/>
            <person name="McCombie W.R."/>
            <person name="Ouyang S."/>
            <person name="Schwartz D.C."/>
            <person name="Tanaka T."/>
            <person name="Wu J."/>
            <person name="Zhou S."/>
            <person name="Childs K.L."/>
            <person name="Davidson R.M."/>
            <person name="Lin H."/>
            <person name="Quesada-Ocampo L."/>
            <person name="Vaillancourt B."/>
            <person name="Sakai H."/>
            <person name="Lee S.S."/>
            <person name="Kim J."/>
            <person name="Numa H."/>
            <person name="Itoh T."/>
            <person name="Buell C.R."/>
            <person name="Matsumoto T."/>
        </authorList>
    </citation>
    <scope>NUCLEOTIDE SEQUENCE [LARGE SCALE GENOMIC DNA]</scope>
    <source>
        <strain evidence="2">cv. Nipponbare</strain>
    </source>
</reference>
<evidence type="ECO:0000313" key="2">
    <source>
        <dbReference type="Proteomes" id="UP000059680"/>
    </source>
</evidence>
<dbReference type="AlphaFoldDB" id="A0A0P0W307"/>
<organism evidence="1 2">
    <name type="scientific">Oryza sativa subsp. japonica</name>
    <name type="common">Rice</name>
    <dbReference type="NCBI Taxonomy" id="39947"/>
    <lineage>
        <taxon>Eukaryota</taxon>
        <taxon>Viridiplantae</taxon>
        <taxon>Streptophyta</taxon>
        <taxon>Embryophyta</taxon>
        <taxon>Tracheophyta</taxon>
        <taxon>Spermatophyta</taxon>
        <taxon>Magnoliopsida</taxon>
        <taxon>Liliopsida</taxon>
        <taxon>Poales</taxon>
        <taxon>Poaceae</taxon>
        <taxon>BOP clade</taxon>
        <taxon>Oryzoideae</taxon>
        <taxon>Oryzeae</taxon>
        <taxon>Oryzinae</taxon>
        <taxon>Oryza</taxon>
        <taxon>Oryza sativa</taxon>
    </lineage>
</organism>
<evidence type="ECO:0000313" key="1">
    <source>
        <dbReference type="EMBL" id="BAS86389.1"/>
    </source>
</evidence>
<dbReference type="InParanoid" id="A0A0P0W307"/>
<keyword evidence="2" id="KW-1185">Reference proteome</keyword>
<reference evidence="1 2" key="2">
    <citation type="journal article" date="2013" name="Plant Cell Physiol.">
        <title>Rice Annotation Project Database (RAP-DB): an integrative and interactive database for rice genomics.</title>
        <authorList>
            <person name="Sakai H."/>
            <person name="Lee S.S."/>
            <person name="Tanaka T."/>
            <person name="Numa H."/>
            <person name="Kim J."/>
            <person name="Kawahara Y."/>
            <person name="Wakimoto H."/>
            <person name="Yang C.C."/>
            <person name="Iwamoto M."/>
            <person name="Abe T."/>
            <person name="Yamada Y."/>
            <person name="Muto A."/>
            <person name="Inokuchi H."/>
            <person name="Ikemura T."/>
            <person name="Matsumoto T."/>
            <person name="Sasaki T."/>
            <person name="Itoh T."/>
        </authorList>
    </citation>
    <scope>NUCLEOTIDE SEQUENCE [LARGE SCALE GENOMIC DNA]</scope>
    <source>
        <strain evidence="2">cv. Nipponbare</strain>
    </source>
</reference>
<name>A0A0P0W307_ORYSJ</name>
<dbReference type="Proteomes" id="UP000059680">
    <property type="component" value="Chromosome 3"/>
</dbReference>
<sequence>MMHGSITITLKPSMAAIEQLVVVRAGEAPAREEARLVEAGEVRAADERVRARRRTTCGRPRRTSRRSSTAAKAYEAVWFVHKVCQRLPPLMLDKFNQISLLFGS</sequence>
<accession>A0A0P0W307</accession>
<protein>
    <submittedName>
        <fullName evidence="1">Os03g0749051 protein</fullName>
    </submittedName>
</protein>
<dbReference type="PaxDb" id="39947-A0A0P0W307"/>
<dbReference type="EMBL" id="AP014959">
    <property type="protein sequence ID" value="BAS86389.1"/>
    <property type="molecule type" value="Genomic_DNA"/>
</dbReference>
<dbReference type="Gramene" id="Os03t0749051-00">
    <property type="protein sequence ID" value="Os03t0749051-00"/>
    <property type="gene ID" value="Os03g0749051"/>
</dbReference>